<protein>
    <submittedName>
        <fullName evidence="1">TATA box-binding protein-associated factor RNA polymerase I subunit A</fullName>
    </submittedName>
</protein>
<dbReference type="PANTHER" id="PTHR32122">
    <property type="entry name" value="TATA BOX-BINDING PROTEIN ASSOCIATED FACTOR RNA POLYMERASE I SUBUNIT A"/>
    <property type="match status" value="1"/>
</dbReference>
<gene>
    <name evidence="1" type="ORF">KP79_PYT09578</name>
</gene>
<dbReference type="PANTHER" id="PTHR32122:SF1">
    <property type="entry name" value="TATA BOX-BINDING PROTEIN-ASSOCIATED FACTOR RNA POLYMERASE I SUBUNIT A"/>
    <property type="match status" value="1"/>
</dbReference>
<dbReference type="InterPro" id="IPR052669">
    <property type="entry name" value="SL1/TIF-IB_Component"/>
</dbReference>
<dbReference type="Proteomes" id="UP000242188">
    <property type="component" value="Unassembled WGS sequence"/>
</dbReference>
<comment type="caution">
    <text evidence="1">The sequence shown here is derived from an EMBL/GenBank/DDBJ whole genome shotgun (WGS) entry which is preliminary data.</text>
</comment>
<dbReference type="InterPro" id="IPR039495">
    <property type="entry name" value="TAF1A"/>
</dbReference>
<evidence type="ECO:0000313" key="2">
    <source>
        <dbReference type="Proteomes" id="UP000242188"/>
    </source>
</evidence>
<dbReference type="Pfam" id="PF14929">
    <property type="entry name" value="TAF1_subA"/>
    <property type="match status" value="1"/>
</dbReference>
<dbReference type="AlphaFoldDB" id="A0A210R675"/>
<accession>A0A210R675</accession>
<keyword evidence="2" id="KW-1185">Reference proteome</keyword>
<evidence type="ECO:0000313" key="1">
    <source>
        <dbReference type="EMBL" id="OWF56416.1"/>
    </source>
</evidence>
<reference evidence="1 2" key="1">
    <citation type="journal article" date="2017" name="Nat. Ecol. Evol.">
        <title>Scallop genome provides insights into evolution of bilaterian karyotype and development.</title>
        <authorList>
            <person name="Wang S."/>
            <person name="Zhang J."/>
            <person name="Jiao W."/>
            <person name="Li J."/>
            <person name="Xun X."/>
            <person name="Sun Y."/>
            <person name="Guo X."/>
            <person name="Huan P."/>
            <person name="Dong B."/>
            <person name="Zhang L."/>
            <person name="Hu X."/>
            <person name="Sun X."/>
            <person name="Wang J."/>
            <person name="Zhao C."/>
            <person name="Wang Y."/>
            <person name="Wang D."/>
            <person name="Huang X."/>
            <person name="Wang R."/>
            <person name="Lv J."/>
            <person name="Li Y."/>
            <person name="Zhang Z."/>
            <person name="Liu B."/>
            <person name="Lu W."/>
            <person name="Hui Y."/>
            <person name="Liang J."/>
            <person name="Zhou Z."/>
            <person name="Hou R."/>
            <person name="Li X."/>
            <person name="Liu Y."/>
            <person name="Li H."/>
            <person name="Ning X."/>
            <person name="Lin Y."/>
            <person name="Zhao L."/>
            <person name="Xing Q."/>
            <person name="Dou J."/>
            <person name="Li Y."/>
            <person name="Mao J."/>
            <person name="Guo H."/>
            <person name="Dou H."/>
            <person name="Li T."/>
            <person name="Mu C."/>
            <person name="Jiang W."/>
            <person name="Fu Q."/>
            <person name="Fu X."/>
            <person name="Miao Y."/>
            <person name="Liu J."/>
            <person name="Yu Q."/>
            <person name="Li R."/>
            <person name="Liao H."/>
            <person name="Li X."/>
            <person name="Kong Y."/>
            <person name="Jiang Z."/>
            <person name="Chourrout D."/>
            <person name="Li R."/>
            <person name="Bao Z."/>
        </authorList>
    </citation>
    <scope>NUCLEOTIDE SEQUENCE [LARGE SCALE GENOMIC DNA]</scope>
    <source>
        <strain evidence="1 2">PY_sf001</strain>
    </source>
</reference>
<dbReference type="EMBL" id="NEDP02000201">
    <property type="protein sequence ID" value="OWF56416.1"/>
    <property type="molecule type" value="Genomic_DNA"/>
</dbReference>
<organism evidence="1 2">
    <name type="scientific">Mizuhopecten yessoensis</name>
    <name type="common">Japanese scallop</name>
    <name type="synonym">Patinopecten yessoensis</name>
    <dbReference type="NCBI Taxonomy" id="6573"/>
    <lineage>
        <taxon>Eukaryota</taxon>
        <taxon>Metazoa</taxon>
        <taxon>Spiralia</taxon>
        <taxon>Lophotrochozoa</taxon>
        <taxon>Mollusca</taxon>
        <taxon>Bivalvia</taxon>
        <taxon>Autobranchia</taxon>
        <taxon>Pteriomorphia</taxon>
        <taxon>Pectinida</taxon>
        <taxon>Pectinoidea</taxon>
        <taxon>Pectinidae</taxon>
        <taxon>Mizuhopecten</taxon>
    </lineage>
</organism>
<sequence>METEDQQNAVVNDIDMMKDVCELLMHDSETLVYADQTESTAVEWFKSLALNIQNQNDESSLLQPYLVTVLRDYLLAHAWTNSLTVLRLLGDDPTHSAISLWKVGMEIMYSNPDKNNGLIEHYVRKLKGMSDLELKEVVLEYVMYLLHKGELEEAKRAMVDIPKIRGIKKCDKSKSQYKDLVFTAYQGLLYYTRWNLDRQRLASHATVIDGDDFGQGLYYFDGEEDALKDGAERALSCFSQLYDHLGVWDIFITKHVKILEHYYRLEEAKSILEMYRDKNSENPNTHKYLYSFCTKYSLVTRDCDTNLLKAVADCVPSDRLVMDLCDRFIEDGNICDLLVYIFELKDYKCWQNDTRSWRTLSTALQLALDSDNKDMIVEHWEPRESWWPTFHFTYIAEGTADQGDGTDTEEMWLHRACCAVLLTGPENSFELSVRNTLSRERIQQLNEVIEKVLTSPGVT</sequence>
<dbReference type="GO" id="GO:0000120">
    <property type="term" value="C:RNA polymerase I transcription regulator complex"/>
    <property type="evidence" value="ECO:0007669"/>
    <property type="project" value="InterPro"/>
</dbReference>
<proteinExistence type="predicted"/>
<dbReference type="GO" id="GO:0006360">
    <property type="term" value="P:transcription by RNA polymerase I"/>
    <property type="evidence" value="ECO:0007669"/>
    <property type="project" value="InterPro"/>
</dbReference>
<dbReference type="OrthoDB" id="6272197at2759"/>
<name>A0A210R675_MIZYE</name>